<keyword evidence="3" id="KW-1185">Reference proteome</keyword>
<gene>
    <name evidence="2" type="ORF">TOI97_00115</name>
</gene>
<evidence type="ECO:0000313" key="2">
    <source>
        <dbReference type="EMBL" id="MDY7217992.1"/>
    </source>
</evidence>
<name>A0ABU5GN94_9GAMM</name>
<sequence>MRHLVRFIFLLILYSTQALANETQLVELIVFRQSSENLYSGKVAPDNWALNATHISANMQRTPRLKYLADKLTPEKGYEIILHKAWLQNSPQGSARIALKQGEQHFNHYPIEGTLDFSQGRPHSVLLELWINQFDAHQAIIRSEHFKQGSVLLNEQVTFIDHGNLGALIRIQPQIQ</sequence>
<evidence type="ECO:0000256" key="1">
    <source>
        <dbReference type="SAM" id="SignalP"/>
    </source>
</evidence>
<dbReference type="Pfam" id="PF10972">
    <property type="entry name" value="CsiV"/>
    <property type="match status" value="1"/>
</dbReference>
<dbReference type="Proteomes" id="UP001294570">
    <property type="component" value="Unassembled WGS sequence"/>
</dbReference>
<comment type="caution">
    <text evidence="2">The sequence shown here is derived from an EMBL/GenBank/DDBJ whole genome shotgun (WGS) entry which is preliminary data.</text>
</comment>
<organism evidence="2 3">
    <name type="scientific">Denitrificimonas halotolerans</name>
    <dbReference type="NCBI Taxonomy" id="3098930"/>
    <lineage>
        <taxon>Bacteria</taxon>
        <taxon>Pseudomonadati</taxon>
        <taxon>Pseudomonadota</taxon>
        <taxon>Gammaproteobacteria</taxon>
        <taxon>Pseudomonadales</taxon>
        <taxon>Pseudomonadaceae</taxon>
        <taxon>Denitrificimonas</taxon>
    </lineage>
</organism>
<protein>
    <submittedName>
        <fullName evidence="2">CsiV family protein</fullName>
    </submittedName>
</protein>
<dbReference type="InterPro" id="IPR021241">
    <property type="entry name" value="CsiV"/>
</dbReference>
<feature type="signal peptide" evidence="1">
    <location>
        <begin position="1"/>
        <end position="20"/>
    </location>
</feature>
<reference evidence="2 3" key="1">
    <citation type="submission" date="2023-12" db="EMBL/GenBank/DDBJ databases">
        <title>Denitrificimonas halotolerans sp. nov.,a novel species isolated from landfill leachate.</title>
        <authorList>
            <person name="Wang S."/>
        </authorList>
    </citation>
    <scope>NUCLEOTIDE SEQUENCE [LARGE SCALE GENOMIC DNA]</scope>
    <source>
        <strain evidence="2 3">JX-1</strain>
    </source>
</reference>
<dbReference type="RefSeq" id="WP_321552099.1">
    <property type="nucleotide sequence ID" value="NZ_JAXIVU010000001.1"/>
</dbReference>
<feature type="chain" id="PRO_5045608269" evidence="1">
    <location>
        <begin position="21"/>
        <end position="176"/>
    </location>
</feature>
<proteinExistence type="predicted"/>
<keyword evidence="1" id="KW-0732">Signal</keyword>
<evidence type="ECO:0000313" key="3">
    <source>
        <dbReference type="Proteomes" id="UP001294570"/>
    </source>
</evidence>
<dbReference type="EMBL" id="JAXIVU010000001">
    <property type="protein sequence ID" value="MDY7217992.1"/>
    <property type="molecule type" value="Genomic_DNA"/>
</dbReference>
<accession>A0ABU5GN94</accession>